<dbReference type="AlphaFoldDB" id="A0A915JR92"/>
<proteinExistence type="predicted"/>
<dbReference type="InterPro" id="IPR029021">
    <property type="entry name" value="Prot-tyrosine_phosphatase-like"/>
</dbReference>
<evidence type="ECO:0000313" key="1">
    <source>
        <dbReference type="Proteomes" id="UP000887565"/>
    </source>
</evidence>
<evidence type="ECO:0000313" key="2">
    <source>
        <dbReference type="WBParaSite" id="nRc.2.0.1.t28795-RA"/>
    </source>
</evidence>
<keyword evidence="1" id="KW-1185">Reference proteome</keyword>
<protein>
    <submittedName>
        <fullName evidence="2">Uncharacterized protein</fullName>
    </submittedName>
</protein>
<dbReference type="SUPFAM" id="SSF52799">
    <property type="entry name" value="(Phosphotyrosine protein) phosphatases II"/>
    <property type="match status" value="1"/>
</dbReference>
<reference evidence="2" key="1">
    <citation type="submission" date="2022-11" db="UniProtKB">
        <authorList>
            <consortium name="WormBaseParasite"/>
        </authorList>
    </citation>
    <scope>IDENTIFICATION</scope>
</reference>
<dbReference type="Proteomes" id="UP000887565">
    <property type="component" value="Unplaced"/>
</dbReference>
<organism evidence="1 2">
    <name type="scientific">Romanomermis culicivorax</name>
    <name type="common">Nematode worm</name>
    <dbReference type="NCBI Taxonomy" id="13658"/>
    <lineage>
        <taxon>Eukaryota</taxon>
        <taxon>Metazoa</taxon>
        <taxon>Ecdysozoa</taxon>
        <taxon>Nematoda</taxon>
        <taxon>Enoplea</taxon>
        <taxon>Dorylaimia</taxon>
        <taxon>Mermithida</taxon>
        <taxon>Mermithoidea</taxon>
        <taxon>Mermithidae</taxon>
        <taxon>Romanomermis</taxon>
    </lineage>
</organism>
<dbReference type="WBParaSite" id="nRc.2.0.1.t28795-RA">
    <property type="protein sequence ID" value="nRc.2.0.1.t28795-RA"/>
    <property type="gene ID" value="nRc.2.0.1.g28795"/>
</dbReference>
<sequence length="140" mass="15749">MALCRTGTRESATFLSVHIARQMYLVHREVNPIGVMRYVRRHRHGAFTKTAKPPAQLKIVYGMLQNSLSNTIKSIFSSLHPFCLIRWTDVAEYKPGTAPSVEKDITSLLYIISELGVSAMSSTITSLSAILIRRTVCFYI</sequence>
<name>A0A915JR92_ROMCU</name>
<accession>A0A915JR92</accession>